<gene>
    <name evidence="2" type="ORF">ACFS6H_05750</name>
</gene>
<evidence type="ECO:0000313" key="3">
    <source>
        <dbReference type="Proteomes" id="UP001597511"/>
    </source>
</evidence>
<evidence type="ECO:0000256" key="1">
    <source>
        <dbReference type="SAM" id="SignalP"/>
    </source>
</evidence>
<organism evidence="2 3">
    <name type="scientific">Terrimonas rubra</name>
    <dbReference type="NCBI Taxonomy" id="1035890"/>
    <lineage>
        <taxon>Bacteria</taxon>
        <taxon>Pseudomonadati</taxon>
        <taxon>Bacteroidota</taxon>
        <taxon>Chitinophagia</taxon>
        <taxon>Chitinophagales</taxon>
        <taxon>Chitinophagaceae</taxon>
        <taxon>Terrimonas</taxon>
    </lineage>
</organism>
<dbReference type="Pfam" id="PF04338">
    <property type="entry name" value="DUF481"/>
    <property type="match status" value="1"/>
</dbReference>
<dbReference type="RefSeq" id="WP_386096176.1">
    <property type="nucleotide sequence ID" value="NZ_JBHUOZ010000001.1"/>
</dbReference>
<reference evidence="3" key="1">
    <citation type="journal article" date="2019" name="Int. J. Syst. Evol. Microbiol.">
        <title>The Global Catalogue of Microorganisms (GCM) 10K type strain sequencing project: providing services to taxonomists for standard genome sequencing and annotation.</title>
        <authorList>
            <consortium name="The Broad Institute Genomics Platform"/>
            <consortium name="The Broad Institute Genome Sequencing Center for Infectious Disease"/>
            <person name="Wu L."/>
            <person name="Ma J."/>
        </authorList>
    </citation>
    <scope>NUCLEOTIDE SEQUENCE [LARGE SCALE GENOMIC DNA]</scope>
    <source>
        <strain evidence="3">KCTC 23299</strain>
    </source>
</reference>
<dbReference type="EMBL" id="JBHUOZ010000001">
    <property type="protein sequence ID" value="MFD2919210.1"/>
    <property type="molecule type" value="Genomic_DNA"/>
</dbReference>
<comment type="caution">
    <text evidence="2">The sequence shown here is derived from an EMBL/GenBank/DDBJ whole genome shotgun (WGS) entry which is preliminary data.</text>
</comment>
<feature type="chain" id="PRO_5045655449" evidence="1">
    <location>
        <begin position="19"/>
        <end position="242"/>
    </location>
</feature>
<feature type="signal peptide" evidence="1">
    <location>
        <begin position="1"/>
        <end position="18"/>
    </location>
</feature>
<protein>
    <submittedName>
        <fullName evidence="2">DUF481 domain-containing protein</fullName>
    </submittedName>
</protein>
<evidence type="ECO:0000313" key="2">
    <source>
        <dbReference type="EMBL" id="MFD2919210.1"/>
    </source>
</evidence>
<proteinExistence type="predicted"/>
<dbReference type="InterPro" id="IPR007433">
    <property type="entry name" value="DUF481"/>
</dbReference>
<sequence>MKYCFFILVLLLSVPVFSQFNDSTHYYAKFGTTGIINQTNDRKSFVLTNALSLSMNKKIMTFNSSSSWIYGRQNKALSNNDFTSSFNADVLKNQRKIYYWALASFLSSYSLKINHQFQLGGGVGWNIVNRKTLEVVASNGIMYETSKLINTLDETEKYQTVRNSFRLKHKWLINNIVTIEGMHFWQPSFERFDDYIIRSNAAISVKLRKWLNLTSALTYNYISRTERENLLINFGLVAESFF</sequence>
<accession>A0ABW6A416</accession>
<dbReference type="Proteomes" id="UP001597511">
    <property type="component" value="Unassembled WGS sequence"/>
</dbReference>
<name>A0ABW6A416_9BACT</name>
<keyword evidence="1" id="KW-0732">Signal</keyword>
<keyword evidence="3" id="KW-1185">Reference proteome</keyword>